<protein>
    <submittedName>
        <fullName evidence="1">Uncharacterized protein</fullName>
    </submittedName>
</protein>
<evidence type="ECO:0000313" key="1">
    <source>
        <dbReference type="EMBL" id="AFK37284.1"/>
    </source>
</evidence>
<accession>I3SAJ2</accession>
<dbReference type="AlphaFoldDB" id="I3SAJ2"/>
<reference evidence="1" key="1">
    <citation type="submission" date="2012-05" db="EMBL/GenBank/DDBJ databases">
        <authorList>
            <person name="Krishnakumar V."/>
            <person name="Cheung F."/>
            <person name="Xiao Y."/>
            <person name="Chan A."/>
            <person name="Moskal W.A."/>
            <person name="Town C.D."/>
        </authorList>
    </citation>
    <scope>NUCLEOTIDE SEQUENCE</scope>
</reference>
<dbReference type="EMBL" id="BT137489">
    <property type="protein sequence ID" value="AFK37284.1"/>
    <property type="molecule type" value="mRNA"/>
</dbReference>
<organism evidence="1">
    <name type="scientific">Lotus japonicus</name>
    <name type="common">Lotus corniculatus var. japonicus</name>
    <dbReference type="NCBI Taxonomy" id="34305"/>
    <lineage>
        <taxon>Eukaryota</taxon>
        <taxon>Viridiplantae</taxon>
        <taxon>Streptophyta</taxon>
        <taxon>Embryophyta</taxon>
        <taxon>Tracheophyta</taxon>
        <taxon>Spermatophyta</taxon>
        <taxon>Magnoliopsida</taxon>
        <taxon>eudicotyledons</taxon>
        <taxon>Gunneridae</taxon>
        <taxon>Pentapetalae</taxon>
        <taxon>rosids</taxon>
        <taxon>fabids</taxon>
        <taxon>Fabales</taxon>
        <taxon>Fabaceae</taxon>
        <taxon>Papilionoideae</taxon>
        <taxon>50 kb inversion clade</taxon>
        <taxon>NPAAA clade</taxon>
        <taxon>Hologalegina</taxon>
        <taxon>robinioid clade</taxon>
        <taxon>Loteae</taxon>
        <taxon>Lotus</taxon>
    </lineage>
</organism>
<sequence length="55" mass="6069">MHILPYTFPNSTTLFLPTFACTTPTTSIIPSSLPCFPCCFLLQSSCIPFPPLFRG</sequence>
<name>I3SAJ2_LOTJA</name>
<proteinExistence type="evidence at transcript level"/>